<dbReference type="Pfam" id="PF00058">
    <property type="entry name" value="Ldl_recept_b"/>
    <property type="match status" value="5"/>
</dbReference>
<keyword evidence="4" id="KW-0812">Transmembrane</keyword>
<keyword evidence="2" id="KW-0245">EGF-like domain</keyword>
<protein>
    <submittedName>
        <fullName evidence="16">Low-density lipoprotein receptor-related protein 1B-like</fullName>
    </submittedName>
</protein>
<dbReference type="EMBL" id="QNUK01000627">
    <property type="protein sequence ID" value="KAF5890991.1"/>
    <property type="molecule type" value="Genomic_DNA"/>
</dbReference>
<evidence type="ECO:0000256" key="8">
    <source>
        <dbReference type="ARBA" id="ARBA00022989"/>
    </source>
</evidence>
<evidence type="ECO:0000256" key="1">
    <source>
        <dbReference type="ARBA" id="ARBA00004167"/>
    </source>
</evidence>
<dbReference type="Proteomes" id="UP000727407">
    <property type="component" value="Unassembled WGS sequence"/>
</dbReference>
<feature type="repeat" description="LDL-receptor class B" evidence="14">
    <location>
        <begin position="351"/>
        <end position="393"/>
    </location>
</feature>
<dbReference type="CDD" id="cd00112">
    <property type="entry name" value="LDLa"/>
    <property type="match status" value="2"/>
</dbReference>
<name>A0A8J4TSU6_CLAMG</name>
<feature type="domain" description="EGF-like" evidence="15">
    <location>
        <begin position="575"/>
        <end position="612"/>
    </location>
</feature>
<dbReference type="InterPro" id="IPR023415">
    <property type="entry name" value="LDLR_class-A_CS"/>
</dbReference>
<feature type="domain" description="EGF-like" evidence="15">
    <location>
        <begin position="266"/>
        <end position="304"/>
    </location>
</feature>
<comment type="caution">
    <text evidence="16">The sequence shown here is derived from an EMBL/GenBank/DDBJ whole genome shotgun (WGS) entry which is preliminary data.</text>
</comment>
<feature type="disulfide bond" evidence="13">
    <location>
        <begin position="1002"/>
        <end position="1017"/>
    </location>
</feature>
<dbReference type="PROSITE" id="PS51120">
    <property type="entry name" value="LDLRB"/>
    <property type="match status" value="7"/>
</dbReference>
<evidence type="ECO:0000256" key="10">
    <source>
        <dbReference type="ARBA" id="ARBA00023157"/>
    </source>
</evidence>
<dbReference type="PANTHER" id="PTHR22722:SF5">
    <property type="entry name" value="LOW-DENSITY LIPOPROTEIN RECEPTOR-RELATED PROTEIN 1B"/>
    <property type="match status" value="1"/>
</dbReference>
<comment type="subcellular location">
    <subcellularLocation>
        <location evidence="1">Membrane</location>
        <topology evidence="1">Single-pass membrane protein</topology>
    </subcellularLocation>
</comment>
<evidence type="ECO:0000256" key="4">
    <source>
        <dbReference type="ARBA" id="ARBA00022692"/>
    </source>
</evidence>
<dbReference type="SMART" id="SM00181">
    <property type="entry name" value="EGF"/>
    <property type="match status" value="3"/>
</dbReference>
<keyword evidence="12" id="KW-0325">Glycoprotein</keyword>
<evidence type="ECO:0000256" key="3">
    <source>
        <dbReference type="ARBA" id="ARBA00022583"/>
    </source>
</evidence>
<gene>
    <name evidence="16" type="ORF">DAT39_019306</name>
</gene>
<dbReference type="InterPro" id="IPR011042">
    <property type="entry name" value="6-blade_b-propeller_TolB-like"/>
</dbReference>
<evidence type="ECO:0000256" key="11">
    <source>
        <dbReference type="ARBA" id="ARBA00023170"/>
    </source>
</evidence>
<dbReference type="GO" id="GO:0006897">
    <property type="term" value="P:endocytosis"/>
    <property type="evidence" value="ECO:0007669"/>
    <property type="project" value="UniProtKB-KW"/>
</dbReference>
<comment type="caution">
    <text evidence="13">Lacks conserved residue(s) required for the propagation of feature annotation.</text>
</comment>
<dbReference type="AlphaFoldDB" id="A0A8J4TSU6"/>
<dbReference type="PANTHER" id="PTHR22722">
    <property type="entry name" value="LOW-DENSITY LIPOPROTEIN RECEPTOR-RELATED PROTEIN 2-RELATED"/>
    <property type="match status" value="1"/>
</dbReference>
<dbReference type="GO" id="GO:0043235">
    <property type="term" value="C:receptor complex"/>
    <property type="evidence" value="ECO:0007669"/>
    <property type="project" value="TreeGrafter"/>
</dbReference>
<reference evidence="16" key="1">
    <citation type="submission" date="2020-07" db="EMBL/GenBank/DDBJ databases">
        <title>Clarias magur genome sequencing, assembly and annotation.</title>
        <authorList>
            <person name="Kushwaha B."/>
            <person name="Kumar R."/>
            <person name="Das P."/>
            <person name="Joshi C.G."/>
            <person name="Kumar D."/>
            <person name="Nagpure N.S."/>
            <person name="Pandey M."/>
            <person name="Agarwal S."/>
            <person name="Srivastava S."/>
            <person name="Singh M."/>
            <person name="Sahoo L."/>
            <person name="Jayasankar P."/>
            <person name="Meher P.K."/>
            <person name="Koringa P.G."/>
            <person name="Iquebal M.A."/>
            <person name="Das S.P."/>
            <person name="Bit A."/>
            <person name="Patnaik S."/>
            <person name="Patel N."/>
            <person name="Shah T.M."/>
            <person name="Hinsu A."/>
            <person name="Jena J.K."/>
        </authorList>
    </citation>
    <scope>NUCLEOTIDE SEQUENCE</scope>
    <source>
        <strain evidence="16">CIFAMagur01</strain>
        <tissue evidence="16">Testis</tissue>
    </source>
</reference>
<evidence type="ECO:0000256" key="6">
    <source>
        <dbReference type="ARBA" id="ARBA00022737"/>
    </source>
</evidence>
<keyword evidence="7" id="KW-0106">Calcium</keyword>
<dbReference type="Gene3D" id="4.10.400.10">
    <property type="entry name" value="Low-density Lipoprotein Receptor"/>
    <property type="match status" value="2"/>
</dbReference>
<feature type="disulfide bond" evidence="13">
    <location>
        <begin position="990"/>
        <end position="1008"/>
    </location>
</feature>
<keyword evidence="11 16" id="KW-0675">Receptor</keyword>
<evidence type="ECO:0000256" key="14">
    <source>
        <dbReference type="PROSITE-ProRule" id="PRU00461"/>
    </source>
</evidence>
<dbReference type="InterPro" id="IPR000033">
    <property type="entry name" value="LDLR_classB_rpt"/>
</dbReference>
<feature type="non-terminal residue" evidence="16">
    <location>
        <position position="1018"/>
    </location>
</feature>
<dbReference type="SUPFAM" id="SSF57196">
    <property type="entry name" value="EGF/Laminin"/>
    <property type="match status" value="2"/>
</dbReference>
<keyword evidence="9" id="KW-0472">Membrane</keyword>
<feature type="disulfide bond" evidence="13">
    <location>
        <begin position="949"/>
        <end position="967"/>
    </location>
</feature>
<feature type="repeat" description="LDL-receptor class B" evidence="14">
    <location>
        <begin position="394"/>
        <end position="436"/>
    </location>
</feature>
<evidence type="ECO:0000256" key="9">
    <source>
        <dbReference type="ARBA" id="ARBA00023136"/>
    </source>
</evidence>
<keyword evidence="10 13" id="KW-1015">Disulfide bond</keyword>
<evidence type="ECO:0000256" key="5">
    <source>
        <dbReference type="ARBA" id="ARBA00022729"/>
    </source>
</evidence>
<evidence type="ECO:0000313" key="17">
    <source>
        <dbReference type="Proteomes" id="UP000727407"/>
    </source>
</evidence>
<keyword evidence="6" id="KW-0677">Repeat</keyword>
<dbReference type="Pfam" id="PF14670">
    <property type="entry name" value="FXa_inhibition"/>
    <property type="match status" value="1"/>
</dbReference>
<feature type="repeat" description="LDL-receptor class B" evidence="14">
    <location>
        <begin position="47"/>
        <end position="89"/>
    </location>
</feature>
<evidence type="ECO:0000256" key="13">
    <source>
        <dbReference type="PROSITE-ProRule" id="PRU00124"/>
    </source>
</evidence>
<dbReference type="PRINTS" id="PR00261">
    <property type="entry name" value="LDLRECEPTOR"/>
</dbReference>
<dbReference type="PROSITE" id="PS01209">
    <property type="entry name" value="LDLRA_1"/>
    <property type="match status" value="2"/>
</dbReference>
<dbReference type="OrthoDB" id="8847249at2759"/>
<evidence type="ECO:0000256" key="7">
    <source>
        <dbReference type="ARBA" id="ARBA00022837"/>
    </source>
</evidence>
<keyword evidence="16" id="KW-0449">Lipoprotein</keyword>
<evidence type="ECO:0000256" key="12">
    <source>
        <dbReference type="ARBA" id="ARBA00023180"/>
    </source>
</evidence>
<keyword evidence="8" id="KW-1133">Transmembrane helix</keyword>
<dbReference type="InterPro" id="IPR002172">
    <property type="entry name" value="LDrepeatLR_classA_rpt"/>
</dbReference>
<dbReference type="FunFam" id="2.120.10.30:FF:000012">
    <property type="entry name" value="Low density lipoprotein receptor-related protein 1"/>
    <property type="match status" value="1"/>
</dbReference>
<feature type="non-terminal residue" evidence="16">
    <location>
        <position position="1"/>
    </location>
</feature>
<dbReference type="PROSITE" id="PS50068">
    <property type="entry name" value="LDLRA_2"/>
    <property type="match status" value="2"/>
</dbReference>
<dbReference type="SUPFAM" id="SSF57424">
    <property type="entry name" value="LDL receptor-like module"/>
    <property type="match status" value="2"/>
</dbReference>
<proteinExistence type="predicted"/>
<dbReference type="InterPro" id="IPR000742">
    <property type="entry name" value="EGF"/>
</dbReference>
<feature type="repeat" description="LDL-receptor class B" evidence="14">
    <location>
        <begin position="134"/>
        <end position="173"/>
    </location>
</feature>
<dbReference type="Pfam" id="PF00057">
    <property type="entry name" value="Ldl_recept_a"/>
    <property type="match status" value="2"/>
</dbReference>
<dbReference type="InterPro" id="IPR051221">
    <property type="entry name" value="LDLR-related"/>
</dbReference>
<dbReference type="SUPFAM" id="SSF63825">
    <property type="entry name" value="YWTD domain"/>
    <property type="match status" value="3"/>
</dbReference>
<dbReference type="GO" id="GO:0005886">
    <property type="term" value="C:plasma membrane"/>
    <property type="evidence" value="ECO:0007669"/>
    <property type="project" value="TreeGrafter"/>
</dbReference>
<dbReference type="FunFam" id="4.10.400.10:FF:000018">
    <property type="entry name" value="Low-density lipoprotein receptor-related protein 1"/>
    <property type="match status" value="1"/>
</dbReference>
<keyword evidence="3" id="KW-0254">Endocytosis</keyword>
<sequence length="1018" mass="112753">VKRFLLYVRRSEIRGVDIDNPYINIITAVTVPDITDVTAVDYDVSDERIYWSDIKTRTIKRASVNGTKLEVVISADLLNVRGLSVDWLSRNLYWMSSDGDETQINVARLDGSLRTTVVHGIDKPKCLVLHPAKGKMYWTDGNAINMANMDGSNSKILHQNQKDPVGLSVDYSSSRLYWISSGNGTINRCNLDGSGLEVIDSLKKELMKATALGIMGSKLWWADDVLAQIGTVRKKDGQNMAVLRTKTSGVVQIRVYDKDGQKGKNVCVLNNGGCSQLCLPTSEHTRTCSCTTGYSLTADRSTCRGVESFLIYSSSDGIRGVSLDPGDHSDTLIPVSGTQLAAGLDFHAGNDTLYWTDLGSNKISRATRDQTWREDVINTGIVRAEGVAVDWIAGNVYWTDHGSDLIEVLRVNTAFRAVIVSEGLDQPRAIAVQPLEGFLIWTETGQSPKISRSHLDGSDRTVLVNSELIWPSGIAIDYQENKLYWCDARTHRIERINLDSGKEREIILKDNNADLFTIAVYGAYLYWTDRSHSNGSIRRGSKNNASDAVTLRSSLGKGLRDVKVFSREREKGMNECGRSNGGCEQLCLYLGAHRMSCSCAQGRLSADGAACQVDEVYLLYSEGAAFRSVHVSAPGNQARSSTPVASYQHSEHFRNITALTFGYRRPRSRIFFSDGVYRNIQVINDDWTGRRVLAEHVASVEALAYHRSWDVLYWTSSTASTITRHSLDQSRPGAWNRDAVVRLDRDNHPHALALDECQNLMFWTNWSEKKASIMRASVWGRSVRVIVTEGLLTPSALTIDPRAEKLYFSDSSVGSVERCEYDGSLRHVVLKASSGSGSVSGLVLYRDNLFWLDGRRRAVMRAEKLTGDDVTVIRDQIPQQAVGMAAVGNDTHRCELSLCNVNNGGCSDLCLLTPNATVTCTCRGERKLLHDNRCVSPNSSCNARSEFQCGNGECIDYELACDGVAHCEDKSDEDGQYCEKRDCRGGYKRCNNQRCVVHSRFCDGVNDCGDHSDEASCN</sequence>
<evidence type="ECO:0000313" key="16">
    <source>
        <dbReference type="EMBL" id="KAF5890991.1"/>
    </source>
</evidence>
<feature type="disulfide bond" evidence="13">
    <location>
        <begin position="983"/>
        <end position="995"/>
    </location>
</feature>
<feature type="repeat" description="LDL-receptor class B" evidence="14">
    <location>
        <begin position="437"/>
        <end position="480"/>
    </location>
</feature>
<evidence type="ECO:0000256" key="2">
    <source>
        <dbReference type="ARBA" id="ARBA00022536"/>
    </source>
</evidence>
<dbReference type="Gene3D" id="2.120.10.30">
    <property type="entry name" value="TolB, C-terminal domain"/>
    <property type="match status" value="3"/>
</dbReference>
<dbReference type="SMART" id="SM00192">
    <property type="entry name" value="LDLa"/>
    <property type="match status" value="2"/>
</dbReference>
<feature type="domain" description="EGF-like" evidence="15">
    <location>
        <begin position="898"/>
        <end position="935"/>
    </location>
</feature>
<feature type="repeat" description="LDL-receptor class B" evidence="14">
    <location>
        <begin position="481"/>
        <end position="524"/>
    </location>
</feature>
<keyword evidence="5" id="KW-0732">Signal</keyword>
<organism evidence="16 17">
    <name type="scientific">Clarias magur</name>
    <name type="common">Asian catfish</name>
    <name type="synonym">Macropteronotus magur</name>
    <dbReference type="NCBI Taxonomy" id="1594786"/>
    <lineage>
        <taxon>Eukaryota</taxon>
        <taxon>Metazoa</taxon>
        <taxon>Chordata</taxon>
        <taxon>Craniata</taxon>
        <taxon>Vertebrata</taxon>
        <taxon>Euteleostomi</taxon>
        <taxon>Actinopterygii</taxon>
        <taxon>Neopterygii</taxon>
        <taxon>Teleostei</taxon>
        <taxon>Ostariophysi</taxon>
        <taxon>Siluriformes</taxon>
        <taxon>Clariidae</taxon>
        <taxon>Clarias</taxon>
    </lineage>
</organism>
<dbReference type="FunFam" id="2.120.10.30:FF:000019">
    <property type="entry name" value="Low-density lipoprotein receptor-related protein 1"/>
    <property type="match status" value="1"/>
</dbReference>
<evidence type="ECO:0000259" key="15">
    <source>
        <dbReference type="SMART" id="SM00181"/>
    </source>
</evidence>
<keyword evidence="17" id="KW-1185">Reference proteome</keyword>
<dbReference type="FunFam" id="2.120.10.30:FF:000241">
    <property type="entry name" value="Low-density lipoprotein receptor-related protein 6"/>
    <property type="match status" value="1"/>
</dbReference>
<dbReference type="SMART" id="SM00135">
    <property type="entry name" value="LY"/>
    <property type="match status" value="13"/>
</dbReference>
<dbReference type="InterPro" id="IPR036055">
    <property type="entry name" value="LDL_receptor-like_sf"/>
</dbReference>
<accession>A0A8J4TSU6</accession>
<feature type="repeat" description="LDL-receptor class B" evidence="14">
    <location>
        <begin position="759"/>
        <end position="803"/>
    </location>
</feature>